<reference evidence="3" key="1">
    <citation type="journal article" date="2019" name="Int. J. Syst. Evol. Microbiol.">
        <title>The Global Catalogue of Microorganisms (GCM) 10K type strain sequencing project: providing services to taxonomists for standard genome sequencing and annotation.</title>
        <authorList>
            <consortium name="The Broad Institute Genomics Platform"/>
            <consortium name="The Broad Institute Genome Sequencing Center for Infectious Disease"/>
            <person name="Wu L."/>
            <person name="Ma J."/>
        </authorList>
    </citation>
    <scope>NUCLEOTIDE SEQUENCE [LARGE SCALE GENOMIC DNA]</scope>
    <source>
        <strain evidence="3">CCUG 66188</strain>
    </source>
</reference>
<name>A0ABW2B202_9RHOB</name>
<dbReference type="Gene3D" id="2.40.160.90">
    <property type="match status" value="1"/>
</dbReference>
<keyword evidence="1" id="KW-0732">Signal</keyword>
<comment type="caution">
    <text evidence="2">The sequence shown here is derived from an EMBL/GenBank/DDBJ whole genome shotgun (WGS) entry which is preliminary data.</text>
</comment>
<feature type="chain" id="PRO_5047265339" evidence="1">
    <location>
        <begin position="20"/>
        <end position="318"/>
    </location>
</feature>
<keyword evidence="3" id="KW-1185">Reference proteome</keyword>
<evidence type="ECO:0000313" key="3">
    <source>
        <dbReference type="Proteomes" id="UP001596353"/>
    </source>
</evidence>
<dbReference type="EMBL" id="JBHSWG010000001">
    <property type="protein sequence ID" value="MFC6759271.1"/>
    <property type="molecule type" value="Genomic_DNA"/>
</dbReference>
<dbReference type="Proteomes" id="UP001596353">
    <property type="component" value="Unassembled WGS sequence"/>
</dbReference>
<feature type="signal peptide" evidence="1">
    <location>
        <begin position="1"/>
        <end position="19"/>
    </location>
</feature>
<evidence type="ECO:0000313" key="2">
    <source>
        <dbReference type="EMBL" id="MFC6759271.1"/>
    </source>
</evidence>
<organism evidence="2 3">
    <name type="scientific">Sulfitobacter porphyrae</name>
    <dbReference type="NCBI Taxonomy" id="1246864"/>
    <lineage>
        <taxon>Bacteria</taxon>
        <taxon>Pseudomonadati</taxon>
        <taxon>Pseudomonadota</taxon>
        <taxon>Alphaproteobacteria</taxon>
        <taxon>Rhodobacterales</taxon>
        <taxon>Roseobacteraceae</taxon>
        <taxon>Sulfitobacter</taxon>
    </lineage>
</organism>
<evidence type="ECO:0000256" key="1">
    <source>
        <dbReference type="SAM" id="SignalP"/>
    </source>
</evidence>
<accession>A0ABW2B202</accession>
<protein>
    <submittedName>
        <fullName evidence="2">Thymidylate synthase</fullName>
    </submittedName>
</protein>
<sequence>MKRTAIALTWAAVFLSACGGTPPFGGTTTDTGGDPGNGVAPIPEALAGSVQSFTYNPDAQTLSVVGVPFDDGPFTGVYRRRASLDQAGYEAYTAQDGSLDRHTTAFVREINGTRAAVIVTGVQFEQVFGGIAYSNTAYSAPVAPGSEEDGGLVSYAGTYVGLLNGPGSNEDVTPVTGGQPGQEVTAQAAETRGQVLITADFSDAQVAGIIYDRVVVDYDNDSEVIVPNASNPMQVNDIAFDATAIQTDGTFFGNASVGNSVVGEYGGIFGGEGATEVAGGIHVSDHIDQFSEEIEWGTFVLTACGQPQEDPMCSQPVR</sequence>
<gene>
    <name evidence="2" type="ORF">ACFQFQ_06805</name>
</gene>
<dbReference type="PROSITE" id="PS51257">
    <property type="entry name" value="PROKAR_LIPOPROTEIN"/>
    <property type="match status" value="1"/>
</dbReference>
<proteinExistence type="predicted"/>